<dbReference type="Proteomes" id="UP000567179">
    <property type="component" value="Unassembled WGS sequence"/>
</dbReference>
<sequence>MPVPKIVTFDAMNHFEFSPYRTIGEAPPAHEALGVEAKDGDVADVLLSGEGFLSTIKLVNTKRAQSSIFKIHALSGVVATLEFAICDSIHDFLYETLRLLAPGFY</sequence>
<organism evidence="1 2">
    <name type="scientific">Psilocybe cf. subviscida</name>
    <dbReference type="NCBI Taxonomy" id="2480587"/>
    <lineage>
        <taxon>Eukaryota</taxon>
        <taxon>Fungi</taxon>
        <taxon>Dikarya</taxon>
        <taxon>Basidiomycota</taxon>
        <taxon>Agaricomycotina</taxon>
        <taxon>Agaricomycetes</taxon>
        <taxon>Agaricomycetidae</taxon>
        <taxon>Agaricales</taxon>
        <taxon>Agaricineae</taxon>
        <taxon>Strophariaceae</taxon>
        <taxon>Psilocybe</taxon>
    </lineage>
</organism>
<proteinExistence type="predicted"/>
<name>A0A8H5BAB3_9AGAR</name>
<evidence type="ECO:0000313" key="2">
    <source>
        <dbReference type="Proteomes" id="UP000567179"/>
    </source>
</evidence>
<comment type="caution">
    <text evidence="1">The sequence shown here is derived from an EMBL/GenBank/DDBJ whole genome shotgun (WGS) entry which is preliminary data.</text>
</comment>
<protein>
    <submittedName>
        <fullName evidence="1">Uncharacterized protein</fullName>
    </submittedName>
</protein>
<reference evidence="1 2" key="1">
    <citation type="journal article" date="2020" name="ISME J.">
        <title>Uncovering the hidden diversity of litter-decomposition mechanisms in mushroom-forming fungi.</title>
        <authorList>
            <person name="Floudas D."/>
            <person name="Bentzer J."/>
            <person name="Ahren D."/>
            <person name="Johansson T."/>
            <person name="Persson P."/>
            <person name="Tunlid A."/>
        </authorList>
    </citation>
    <scope>NUCLEOTIDE SEQUENCE [LARGE SCALE GENOMIC DNA]</scope>
    <source>
        <strain evidence="1 2">CBS 101986</strain>
    </source>
</reference>
<dbReference type="AlphaFoldDB" id="A0A8H5BAB3"/>
<gene>
    <name evidence="1" type="ORF">D9619_008781</name>
</gene>
<accession>A0A8H5BAB3</accession>
<dbReference type="EMBL" id="JAACJJ010000029">
    <property type="protein sequence ID" value="KAF5319156.1"/>
    <property type="molecule type" value="Genomic_DNA"/>
</dbReference>
<keyword evidence="2" id="KW-1185">Reference proteome</keyword>
<evidence type="ECO:0000313" key="1">
    <source>
        <dbReference type="EMBL" id="KAF5319156.1"/>
    </source>
</evidence>